<keyword evidence="2" id="KW-1185">Reference proteome</keyword>
<protein>
    <submittedName>
        <fullName evidence="1">Uncharacterized protein</fullName>
    </submittedName>
</protein>
<dbReference type="GeneID" id="70292759"/>
<evidence type="ECO:0000313" key="2">
    <source>
        <dbReference type="Proteomes" id="UP000887229"/>
    </source>
</evidence>
<dbReference type="PANTHER" id="PTHR42087:SF1">
    <property type="entry name" value="ILP IS AN APOPTOSIS INHIBITOR"/>
    <property type="match status" value="1"/>
</dbReference>
<dbReference type="EMBL" id="MU251243">
    <property type="protein sequence ID" value="KAG9258309.1"/>
    <property type="molecule type" value="Genomic_DNA"/>
</dbReference>
<comment type="caution">
    <text evidence="1">The sequence shown here is derived from an EMBL/GenBank/DDBJ whole genome shotgun (WGS) entry which is preliminary data.</text>
</comment>
<dbReference type="InterPro" id="IPR053267">
    <property type="entry name" value="Verrucosidin_biosynth-assoc"/>
</dbReference>
<dbReference type="PANTHER" id="PTHR42087">
    <property type="entry name" value="ILP IS AN APOPTOSIS INHIBITOR"/>
    <property type="match status" value="1"/>
</dbReference>
<dbReference type="AlphaFoldDB" id="A0A9P7ZU26"/>
<dbReference type="Proteomes" id="UP000887229">
    <property type="component" value="Unassembled WGS sequence"/>
</dbReference>
<organism evidence="1 2">
    <name type="scientific">Emericellopsis atlantica</name>
    <dbReference type="NCBI Taxonomy" id="2614577"/>
    <lineage>
        <taxon>Eukaryota</taxon>
        <taxon>Fungi</taxon>
        <taxon>Dikarya</taxon>
        <taxon>Ascomycota</taxon>
        <taxon>Pezizomycotina</taxon>
        <taxon>Sordariomycetes</taxon>
        <taxon>Hypocreomycetidae</taxon>
        <taxon>Hypocreales</taxon>
        <taxon>Bionectriaceae</taxon>
        <taxon>Emericellopsis</taxon>
    </lineage>
</organism>
<name>A0A9P7ZU26_9HYPO</name>
<dbReference type="OrthoDB" id="5335812at2759"/>
<accession>A0A9P7ZU26</accession>
<reference evidence="1" key="1">
    <citation type="journal article" date="2021" name="IMA Fungus">
        <title>Genomic characterization of three marine fungi, including Emericellopsis atlantica sp. nov. with signatures of a generalist lifestyle and marine biomass degradation.</title>
        <authorList>
            <person name="Hagestad O.C."/>
            <person name="Hou L."/>
            <person name="Andersen J.H."/>
            <person name="Hansen E.H."/>
            <person name="Altermark B."/>
            <person name="Li C."/>
            <person name="Kuhnert E."/>
            <person name="Cox R.J."/>
            <person name="Crous P.W."/>
            <person name="Spatafora J.W."/>
            <person name="Lail K."/>
            <person name="Amirebrahimi M."/>
            <person name="Lipzen A."/>
            <person name="Pangilinan J."/>
            <person name="Andreopoulos W."/>
            <person name="Hayes R.D."/>
            <person name="Ng V."/>
            <person name="Grigoriev I.V."/>
            <person name="Jackson S.A."/>
            <person name="Sutton T.D.S."/>
            <person name="Dobson A.D.W."/>
            <person name="Rama T."/>
        </authorList>
    </citation>
    <scope>NUCLEOTIDE SEQUENCE</scope>
    <source>
        <strain evidence="1">TS7</strain>
    </source>
</reference>
<evidence type="ECO:0000313" key="1">
    <source>
        <dbReference type="EMBL" id="KAG9258309.1"/>
    </source>
</evidence>
<dbReference type="RefSeq" id="XP_046122233.1">
    <property type="nucleotide sequence ID" value="XM_046261856.1"/>
</dbReference>
<sequence>MDGRFIHVNHLGTSTNPTDQSRQPIQASQFDILEWYPRFMSCHQYFMEVAQHKEHVQMVTAFTNIRLPFEKRQLGQDTTPYAASSSSRPQTHNQAREAKTLLLPYIRRLVATGFDEPDILELFFGPHWVQGIGSFHEVERRNFLFACKSSNWLTVKSAYDMEDGQVLPFLRTLKDPTVREIDNANKSWSEWLALQDWLVGPLSPSEGEVGIKEEEM</sequence>
<gene>
    <name evidence="1" type="ORF">F5Z01DRAFT_632393</name>
</gene>
<proteinExistence type="predicted"/>